<keyword evidence="7" id="KW-0862">Zinc</keyword>
<evidence type="ECO:0000256" key="5">
    <source>
        <dbReference type="ARBA" id="ARBA00022771"/>
    </source>
</evidence>
<evidence type="ECO:0000313" key="11">
    <source>
        <dbReference type="Proteomes" id="UP000001593"/>
    </source>
</evidence>
<evidence type="ECO:0000259" key="9">
    <source>
        <dbReference type="PROSITE" id="PS51873"/>
    </source>
</evidence>
<evidence type="ECO:0000256" key="2">
    <source>
        <dbReference type="ARBA" id="ARBA00022679"/>
    </source>
</evidence>
<evidence type="ECO:0000256" key="7">
    <source>
        <dbReference type="ARBA" id="ARBA00022833"/>
    </source>
</evidence>
<evidence type="ECO:0000313" key="10">
    <source>
        <dbReference type="EMBL" id="EDO29089.1"/>
    </source>
</evidence>
<dbReference type="PANTHER" id="PTHR22770">
    <property type="entry name" value="UBIQUITIN CONJUGATING ENZYME 7 INTERACTING PROTEIN-RELATED"/>
    <property type="match status" value="1"/>
</dbReference>
<keyword evidence="5" id="KW-0863">Zinc-finger</keyword>
<evidence type="ECO:0000256" key="4">
    <source>
        <dbReference type="ARBA" id="ARBA00022737"/>
    </source>
</evidence>
<gene>
    <name evidence="10" type="ORF">NEMVEDRAFT_v1g222274</name>
</gene>
<comment type="pathway">
    <text evidence="1">Protein modification; protein ubiquitination.</text>
</comment>
<dbReference type="KEGG" id="nve:5499594"/>
<dbReference type="PROSITE" id="PS51873">
    <property type="entry name" value="TRIAD"/>
    <property type="match status" value="1"/>
</dbReference>
<feature type="domain" description="RING-type" evidence="9">
    <location>
        <begin position="82"/>
        <end position="302"/>
    </location>
</feature>
<evidence type="ECO:0000256" key="6">
    <source>
        <dbReference type="ARBA" id="ARBA00022786"/>
    </source>
</evidence>
<proteinExistence type="predicted"/>
<evidence type="ECO:0000256" key="1">
    <source>
        <dbReference type="ARBA" id="ARBA00004906"/>
    </source>
</evidence>
<dbReference type="AlphaFoldDB" id="A7T4M4"/>
<dbReference type="PhylomeDB" id="A7T4M4"/>
<keyword evidence="3" id="KW-0479">Metal-binding</keyword>
<accession>A7T4M4</accession>
<reference evidence="10 11" key="1">
    <citation type="journal article" date="2007" name="Science">
        <title>Sea anemone genome reveals ancestral eumetazoan gene repertoire and genomic organization.</title>
        <authorList>
            <person name="Putnam N.H."/>
            <person name="Srivastava M."/>
            <person name="Hellsten U."/>
            <person name="Dirks B."/>
            <person name="Chapman J."/>
            <person name="Salamov A."/>
            <person name="Terry A."/>
            <person name="Shapiro H."/>
            <person name="Lindquist E."/>
            <person name="Kapitonov V.V."/>
            <person name="Jurka J."/>
            <person name="Genikhovich G."/>
            <person name="Grigoriev I.V."/>
            <person name="Lucas S.M."/>
            <person name="Steele R.E."/>
            <person name="Finnerty J.R."/>
            <person name="Technau U."/>
            <person name="Martindale M.Q."/>
            <person name="Rokhsar D.S."/>
        </authorList>
    </citation>
    <scope>NUCLEOTIDE SEQUENCE [LARGE SCALE GENOMIC DNA]</scope>
    <source>
        <strain evidence="11">CH2 X CH6</strain>
    </source>
</reference>
<feature type="region of interest" description="Disordered" evidence="8">
    <location>
        <begin position="1"/>
        <end position="52"/>
    </location>
</feature>
<dbReference type="GO" id="GO:0008270">
    <property type="term" value="F:zinc ion binding"/>
    <property type="evidence" value="ECO:0007669"/>
    <property type="project" value="UniProtKB-KW"/>
</dbReference>
<feature type="compositionally biased region" description="Basic and acidic residues" evidence="8">
    <location>
        <begin position="8"/>
        <end position="52"/>
    </location>
</feature>
<organism evidence="10 11">
    <name type="scientific">Nematostella vectensis</name>
    <name type="common">Starlet sea anemone</name>
    <dbReference type="NCBI Taxonomy" id="45351"/>
    <lineage>
        <taxon>Eukaryota</taxon>
        <taxon>Metazoa</taxon>
        <taxon>Cnidaria</taxon>
        <taxon>Anthozoa</taxon>
        <taxon>Hexacorallia</taxon>
        <taxon>Actiniaria</taxon>
        <taxon>Edwardsiidae</taxon>
        <taxon>Nematostella</taxon>
    </lineage>
</organism>
<protein>
    <recommendedName>
        <fullName evidence="9">RING-type domain-containing protein</fullName>
    </recommendedName>
</protein>
<evidence type="ECO:0000256" key="3">
    <source>
        <dbReference type="ARBA" id="ARBA00022723"/>
    </source>
</evidence>
<name>A7T4M4_NEMVE</name>
<dbReference type="InParanoid" id="A7T4M4"/>
<keyword evidence="11" id="KW-1185">Reference proteome</keyword>
<dbReference type="InterPro" id="IPR044066">
    <property type="entry name" value="TRIAD_supradom"/>
</dbReference>
<evidence type="ECO:0000256" key="8">
    <source>
        <dbReference type="SAM" id="MobiDB-lite"/>
    </source>
</evidence>
<dbReference type="Proteomes" id="UP000001593">
    <property type="component" value="Unassembled WGS sequence"/>
</dbReference>
<dbReference type="PANTHER" id="PTHR22770:SF13">
    <property type="entry name" value="RING-TYPE DOMAIN-CONTAINING PROTEIN"/>
    <property type="match status" value="1"/>
</dbReference>
<keyword evidence="2" id="KW-0808">Transferase</keyword>
<dbReference type="InterPro" id="IPR051628">
    <property type="entry name" value="LUBAC_E3_Ligases"/>
</dbReference>
<keyword evidence="6" id="KW-0833">Ubl conjugation pathway</keyword>
<sequence>MSRFSGRRKPESATNERHRKPESAMNEGLRKPEGAMNERRRKPESAMNDTRREGFKKVVGAWQDGRAQAECNKYRTGLTLRNPVYAPAKNVVSKRILSCQGNRHIFCLDCLSNCFRAKLSGPDVFSYRCPLEQVCGSVLCSDLTRDVLNSAHHGDLSSDIDQAALQSATKEPTQSCPNCSGQFLLNPHLDFQDLFVTCPHCQIDICQTCDHALGPHGVSEHLCTPSTDSPSMRHVVEELLTKASTVTCPNIDCRLSPIIKEKESCNMIKCPKCAQCFCYICEMLLGTDELEAHTSFPHVNPSIPSAPCCWIFDDEVMGLTQDAAITRRKLYKVDAFLSGCKIRGGRRAAVLAECRDILGEQLSERLEARKRNCPIM</sequence>
<dbReference type="eggNOG" id="ENOG502QUX8">
    <property type="taxonomic scope" value="Eukaryota"/>
</dbReference>
<dbReference type="GO" id="GO:0016740">
    <property type="term" value="F:transferase activity"/>
    <property type="evidence" value="ECO:0007669"/>
    <property type="project" value="UniProtKB-KW"/>
</dbReference>
<keyword evidence="4" id="KW-0677">Repeat</keyword>
<dbReference type="HOGENOM" id="CLU_736315_0_0_1"/>
<dbReference type="OMA" id="RKPESAM"/>
<dbReference type="EMBL" id="DS470910">
    <property type="protein sequence ID" value="EDO29089.1"/>
    <property type="molecule type" value="Genomic_DNA"/>
</dbReference>
<dbReference type="SUPFAM" id="SSF57850">
    <property type="entry name" value="RING/U-box"/>
    <property type="match status" value="1"/>
</dbReference>